<dbReference type="EMBL" id="AP021879">
    <property type="protein sequence ID" value="BBO88653.1"/>
    <property type="molecule type" value="Genomic_DNA"/>
</dbReference>
<accession>A0A5K8A7N5</accession>
<evidence type="ECO:0000313" key="2">
    <source>
        <dbReference type="EMBL" id="BBO88653.1"/>
    </source>
</evidence>
<feature type="region of interest" description="Disordered" evidence="1">
    <location>
        <begin position="1"/>
        <end position="33"/>
    </location>
</feature>
<keyword evidence="3" id="KW-1185">Reference proteome</keyword>
<sequence>MTNQIGRNRVKQHANRARWRVARRKNDQKQGKAAGQIRCGGLIGDNVPVGTFDAIRSWNTVLDNP</sequence>
<gene>
    <name evidence="2" type="ORF">DSCOOX_18330</name>
</gene>
<organism evidence="2 3">
    <name type="scientific">Desulfosarcina ovata subsp. ovata</name>
    <dbReference type="NCBI Taxonomy" id="2752305"/>
    <lineage>
        <taxon>Bacteria</taxon>
        <taxon>Pseudomonadati</taxon>
        <taxon>Thermodesulfobacteriota</taxon>
        <taxon>Desulfobacteria</taxon>
        <taxon>Desulfobacterales</taxon>
        <taxon>Desulfosarcinaceae</taxon>
        <taxon>Desulfosarcina</taxon>
    </lineage>
</organism>
<dbReference type="AlphaFoldDB" id="A0A5K8A7N5"/>
<evidence type="ECO:0000313" key="3">
    <source>
        <dbReference type="Proteomes" id="UP000422108"/>
    </source>
</evidence>
<dbReference type="Proteomes" id="UP000422108">
    <property type="component" value="Chromosome"/>
</dbReference>
<name>A0A5K8A7N5_9BACT</name>
<feature type="compositionally biased region" description="Basic residues" evidence="1">
    <location>
        <begin position="8"/>
        <end position="23"/>
    </location>
</feature>
<protein>
    <submittedName>
        <fullName evidence="2">Uncharacterized protein</fullName>
    </submittedName>
</protein>
<evidence type="ECO:0000256" key="1">
    <source>
        <dbReference type="SAM" id="MobiDB-lite"/>
    </source>
</evidence>
<reference evidence="2 3" key="1">
    <citation type="submission" date="2019-11" db="EMBL/GenBank/DDBJ databases">
        <title>Comparative genomics of hydrocarbon-degrading Desulfosarcina strains.</title>
        <authorList>
            <person name="Watanabe M."/>
            <person name="Kojima H."/>
            <person name="Fukui M."/>
        </authorList>
    </citation>
    <scope>NUCLEOTIDE SEQUENCE [LARGE SCALE GENOMIC DNA]</scope>
    <source>
        <strain evidence="3">oXyS1</strain>
    </source>
</reference>
<proteinExistence type="predicted"/>